<dbReference type="HOGENOM" id="CLU_1285094_0_0_1"/>
<dbReference type="Proteomes" id="UP000026962">
    <property type="component" value="Chromosome 2"/>
</dbReference>
<reference evidence="1" key="2">
    <citation type="submission" date="2018-05" db="EMBL/GenBank/DDBJ databases">
        <title>OpunRS2 (Oryza punctata Reference Sequence Version 2).</title>
        <authorList>
            <person name="Zhang J."/>
            <person name="Kudrna D."/>
            <person name="Lee S."/>
            <person name="Talag J."/>
            <person name="Welchert J."/>
            <person name="Wing R.A."/>
        </authorList>
    </citation>
    <scope>NUCLEOTIDE SEQUENCE [LARGE SCALE GENOMIC DNA]</scope>
</reference>
<protein>
    <submittedName>
        <fullName evidence="1">Uncharacterized protein</fullName>
    </submittedName>
</protein>
<dbReference type="EnsemblPlants" id="OPUNC02G14550.1">
    <property type="protein sequence ID" value="OPUNC02G14550.1"/>
    <property type="gene ID" value="OPUNC02G14550"/>
</dbReference>
<proteinExistence type="predicted"/>
<dbReference type="AlphaFoldDB" id="A0A0E0JZP2"/>
<dbReference type="Gramene" id="OPUNC02G14550.1">
    <property type="protein sequence ID" value="OPUNC02G14550.1"/>
    <property type="gene ID" value="OPUNC02G14550"/>
</dbReference>
<reference evidence="1" key="1">
    <citation type="submission" date="2015-04" db="UniProtKB">
        <authorList>
            <consortium name="EnsemblPlants"/>
        </authorList>
    </citation>
    <scope>IDENTIFICATION</scope>
</reference>
<keyword evidence="2" id="KW-1185">Reference proteome</keyword>
<evidence type="ECO:0000313" key="2">
    <source>
        <dbReference type="Proteomes" id="UP000026962"/>
    </source>
</evidence>
<accession>A0A0E0JZP2</accession>
<evidence type="ECO:0000313" key="1">
    <source>
        <dbReference type="EnsemblPlants" id="OPUNC02G14550.1"/>
    </source>
</evidence>
<organism evidence="1">
    <name type="scientific">Oryza punctata</name>
    <name type="common">Red rice</name>
    <dbReference type="NCBI Taxonomy" id="4537"/>
    <lineage>
        <taxon>Eukaryota</taxon>
        <taxon>Viridiplantae</taxon>
        <taxon>Streptophyta</taxon>
        <taxon>Embryophyta</taxon>
        <taxon>Tracheophyta</taxon>
        <taxon>Spermatophyta</taxon>
        <taxon>Magnoliopsida</taxon>
        <taxon>Liliopsida</taxon>
        <taxon>Poales</taxon>
        <taxon>Poaceae</taxon>
        <taxon>BOP clade</taxon>
        <taxon>Oryzoideae</taxon>
        <taxon>Oryzeae</taxon>
        <taxon>Oryzinae</taxon>
        <taxon>Oryza</taxon>
    </lineage>
</organism>
<sequence>MKGPNLSYCSPGLVFKASGVLSGKHHEKLEEVGLDAIACMMLDSKMLIQVIKDRKDDSSAISFFVMILMSKLLLPTTDFYIPKSDVWVVSDLDRVVAINWLKVVFLTLSDNLRCWRDNPKTSITTCVAFLVMRLISTNCYAHRGYINGNEPHGGNARPPFTDVLNSATSISFPIMSAIIGPHLDRVPDDRRHNLLESLAAYDRQAKKCRGDRALD</sequence>
<name>A0A0E0JZP2_ORYPU</name>